<dbReference type="Pfam" id="PF07715">
    <property type="entry name" value="Plug"/>
    <property type="match status" value="1"/>
</dbReference>
<evidence type="ECO:0000313" key="5">
    <source>
        <dbReference type="EMBL" id="SPE18112.1"/>
    </source>
</evidence>
<keyword evidence="5" id="KW-0675">Receptor</keyword>
<dbReference type="Gene3D" id="2.170.130.10">
    <property type="entry name" value="TonB-dependent receptor, plug domain"/>
    <property type="match status" value="1"/>
</dbReference>
<dbReference type="Pfam" id="PF13620">
    <property type="entry name" value="CarboxypepD_reg"/>
    <property type="match status" value="1"/>
</dbReference>
<protein>
    <submittedName>
        <fullName evidence="5">TonB-dependent receptor</fullName>
    </submittedName>
</protein>
<evidence type="ECO:0000256" key="3">
    <source>
        <dbReference type="ARBA" id="ARBA00023237"/>
    </source>
</evidence>
<dbReference type="InterPro" id="IPR012910">
    <property type="entry name" value="Plug_dom"/>
</dbReference>
<dbReference type="EMBL" id="OKRB01000040">
    <property type="protein sequence ID" value="SPE18112.1"/>
    <property type="molecule type" value="Genomic_DNA"/>
</dbReference>
<dbReference type="InterPro" id="IPR037066">
    <property type="entry name" value="Plug_dom_sf"/>
</dbReference>
<dbReference type="AlphaFoldDB" id="A0A2N9L486"/>
<dbReference type="OrthoDB" id="100353at2"/>
<gene>
    <name evidence="5" type="ORF">SBA5_1340003</name>
</gene>
<comment type="subcellular location">
    <subcellularLocation>
        <location evidence="1">Cell outer membrane</location>
    </subcellularLocation>
</comment>
<evidence type="ECO:0000256" key="1">
    <source>
        <dbReference type="ARBA" id="ARBA00004442"/>
    </source>
</evidence>
<evidence type="ECO:0000259" key="4">
    <source>
        <dbReference type="Pfam" id="PF07715"/>
    </source>
</evidence>
<evidence type="ECO:0000256" key="2">
    <source>
        <dbReference type="ARBA" id="ARBA00023136"/>
    </source>
</evidence>
<dbReference type="Gene3D" id="2.60.40.1120">
    <property type="entry name" value="Carboxypeptidase-like, regulatory domain"/>
    <property type="match status" value="1"/>
</dbReference>
<dbReference type="GO" id="GO:0009279">
    <property type="term" value="C:cell outer membrane"/>
    <property type="evidence" value="ECO:0007669"/>
    <property type="project" value="UniProtKB-SubCell"/>
</dbReference>
<proteinExistence type="predicted"/>
<name>A0A2N9L486_9BACT</name>
<feature type="domain" description="TonB-dependent receptor plug" evidence="4">
    <location>
        <begin position="126"/>
        <end position="222"/>
    </location>
</feature>
<dbReference type="SUPFAM" id="SSF49464">
    <property type="entry name" value="Carboxypeptidase regulatory domain-like"/>
    <property type="match status" value="1"/>
</dbReference>
<dbReference type="SUPFAM" id="SSF56935">
    <property type="entry name" value="Porins"/>
    <property type="match status" value="1"/>
</dbReference>
<keyword evidence="2" id="KW-0472">Membrane</keyword>
<keyword evidence="3" id="KW-0998">Cell outer membrane</keyword>
<accession>A0A2N9L486</accession>
<reference evidence="6" key="1">
    <citation type="submission" date="2018-02" db="EMBL/GenBank/DDBJ databases">
        <authorList>
            <person name="Hausmann B."/>
        </authorList>
    </citation>
    <scope>NUCLEOTIDE SEQUENCE [LARGE SCALE GENOMIC DNA]</scope>
    <source>
        <strain evidence="6">Peat soil MAG SbA5</strain>
    </source>
</reference>
<dbReference type="Gene3D" id="2.40.170.20">
    <property type="entry name" value="TonB-dependent receptor, beta-barrel domain"/>
    <property type="match status" value="1"/>
</dbReference>
<organism evidence="5 6">
    <name type="scientific">Candidatus Sulfuritelmatomonas gaucii</name>
    <dbReference type="NCBI Taxonomy" id="2043161"/>
    <lineage>
        <taxon>Bacteria</taxon>
        <taxon>Pseudomonadati</taxon>
        <taxon>Acidobacteriota</taxon>
        <taxon>Terriglobia</taxon>
        <taxon>Terriglobales</taxon>
        <taxon>Acidobacteriaceae</taxon>
        <taxon>Candidatus Sulfuritelmatomonas</taxon>
    </lineage>
</organism>
<dbReference type="InterPro" id="IPR036942">
    <property type="entry name" value="Beta-barrel_TonB_sf"/>
</dbReference>
<dbReference type="Proteomes" id="UP000239735">
    <property type="component" value="Unassembled WGS sequence"/>
</dbReference>
<sequence>MQRFLLVVGVVFLFAGGALATIFGTVRGVVHDPQHRPVADAVVKLKSETSDWSQTAQTDQDGAFSFAAVPVGDYQVTVTGSGFAEEQETVTVVSGSSPTLHFQLKIAAVNQTTTVQEEAQDVANVDSVTPTTLVARAEIAETPGADRTNAMQLITDYVPAAYVSHDMLHMRGGHQVEWQIDGVPIPNTNIAANLGPVIDPKDIDYLEVQRGSYDAGYGDRTYGIFNIVPRTGFERNNEAELVVSLGNWYQTNDQINFGGHTERFAYYASLNGNRSNYGLQTPIAQVLHDAENGYGGFASFIYNPDARDQFRLVTSLRRDYYQVPYDPDPNSPGNQTYPSYGLRDGEHERDAYVTFSWVRTINPNVLLTVSPFYHHNSAGYQAGANDYPTISTTNQTANYGGMQASLNVNVWKNDVQAGVYGFAQHQNNHFSNLFTDGSQNFPASSASVTGGLEETFISDKFKVTSWLTLIAGLRQSHFHAPGIESQPEAVENATDPRFGMAVTVPKLNWVFRAFYGDYYQAPPLATATDSLASLAGPQGYSFAPLRGERDEEHQFGVTIPYRGWALDADTYKTRATNWLDHNNIGESNLFWPITWDAALIRGWELTLRSPRLWRRGQFHLAYANQIAEATSPITGGLICPPATPTCSQYPPPGYGPVDHDQRNTLNVGFNASLPWRVFASANMSYGSGLTNGSPNAQYPGDYLPQHTTFDVSLGKSFLEKYSVSVTALNVGNRRVLLDNSLTFGGFHYNDPREIYAEFRYRFHY</sequence>
<dbReference type="InterPro" id="IPR008969">
    <property type="entry name" value="CarboxyPept-like_regulatory"/>
</dbReference>
<evidence type="ECO:0000313" key="6">
    <source>
        <dbReference type="Proteomes" id="UP000239735"/>
    </source>
</evidence>